<evidence type="ECO:0000256" key="1">
    <source>
        <dbReference type="SAM" id="MobiDB-lite"/>
    </source>
</evidence>
<dbReference type="EMBL" id="KB200084">
    <property type="protein sequence ID" value="ESP03181.1"/>
    <property type="molecule type" value="Genomic_DNA"/>
</dbReference>
<dbReference type="RefSeq" id="XP_009046104.1">
    <property type="nucleotide sequence ID" value="XM_009047856.1"/>
</dbReference>
<keyword evidence="2" id="KW-1133">Transmembrane helix</keyword>
<dbReference type="CTD" id="20241854"/>
<evidence type="ECO:0008006" key="7">
    <source>
        <dbReference type="Google" id="ProtNLM"/>
    </source>
</evidence>
<evidence type="ECO:0000256" key="2">
    <source>
        <dbReference type="SAM" id="Phobius"/>
    </source>
</evidence>
<feature type="transmembrane region" description="Helical" evidence="2">
    <location>
        <begin position="291"/>
        <end position="313"/>
    </location>
</feature>
<feature type="domain" description="Wolframin OB-fold" evidence="3">
    <location>
        <begin position="633"/>
        <end position="734"/>
    </location>
</feature>
<dbReference type="OrthoDB" id="5865303at2759"/>
<proteinExistence type="predicted"/>
<dbReference type="GO" id="GO:0005789">
    <property type="term" value="C:endoplasmic reticulum membrane"/>
    <property type="evidence" value="ECO:0007669"/>
    <property type="project" value="TreeGrafter"/>
</dbReference>
<feature type="transmembrane region" description="Helical" evidence="2">
    <location>
        <begin position="397"/>
        <end position="419"/>
    </location>
</feature>
<dbReference type="STRING" id="225164.V4B6N2"/>
<dbReference type="PANTHER" id="PTHR13098">
    <property type="entry name" value="WOLFRAMIN"/>
    <property type="match status" value="1"/>
</dbReference>
<name>V4B6N2_LOTGI</name>
<dbReference type="Proteomes" id="UP000030746">
    <property type="component" value="Unassembled WGS sequence"/>
</dbReference>
<feature type="transmembrane region" description="Helical" evidence="2">
    <location>
        <begin position="364"/>
        <end position="385"/>
    </location>
</feature>
<dbReference type="GO" id="GO:0030968">
    <property type="term" value="P:endoplasmic reticulum unfolded protein response"/>
    <property type="evidence" value="ECO:0007669"/>
    <property type="project" value="TreeGrafter"/>
</dbReference>
<feature type="transmembrane region" description="Helical" evidence="2">
    <location>
        <begin position="462"/>
        <end position="480"/>
    </location>
</feature>
<feature type="region of interest" description="Disordered" evidence="1">
    <location>
        <begin position="1"/>
        <end position="78"/>
    </location>
</feature>
<dbReference type="Pfam" id="PF20053">
    <property type="entry name" value="WC-rich"/>
    <property type="match status" value="1"/>
</dbReference>
<dbReference type="PRINTS" id="PR02060">
    <property type="entry name" value="WOLFFAMILY"/>
</dbReference>
<organism evidence="5 6">
    <name type="scientific">Lottia gigantea</name>
    <name type="common">Giant owl limpet</name>
    <dbReference type="NCBI Taxonomy" id="225164"/>
    <lineage>
        <taxon>Eukaryota</taxon>
        <taxon>Metazoa</taxon>
        <taxon>Spiralia</taxon>
        <taxon>Lophotrochozoa</taxon>
        <taxon>Mollusca</taxon>
        <taxon>Gastropoda</taxon>
        <taxon>Patellogastropoda</taxon>
        <taxon>Lottioidea</taxon>
        <taxon>Lottiidae</taxon>
        <taxon>Lottia</taxon>
    </lineage>
</organism>
<dbReference type="HOGENOM" id="CLU_014606_0_0_1"/>
<keyword evidence="2" id="KW-0472">Membrane</keyword>
<keyword evidence="6" id="KW-1185">Reference proteome</keyword>
<feature type="transmembrane region" description="Helical" evidence="2">
    <location>
        <begin position="180"/>
        <end position="200"/>
    </location>
</feature>
<dbReference type="KEGG" id="lgi:LOTGIDRAFT_171654"/>
<feature type="transmembrane region" description="Helical" evidence="2">
    <location>
        <begin position="431"/>
        <end position="455"/>
    </location>
</feature>
<accession>V4B6N2</accession>
<evidence type="ECO:0000259" key="3">
    <source>
        <dbReference type="Pfam" id="PF19913"/>
    </source>
</evidence>
<feature type="transmembrane region" description="Helical" evidence="2">
    <location>
        <begin position="500"/>
        <end position="520"/>
    </location>
</feature>
<feature type="transmembrane region" description="Helical" evidence="2">
    <location>
        <begin position="206"/>
        <end position="226"/>
    </location>
</feature>
<feature type="domain" description="Wolframin cysteine-rich" evidence="4">
    <location>
        <begin position="531"/>
        <end position="631"/>
    </location>
</feature>
<evidence type="ECO:0000313" key="6">
    <source>
        <dbReference type="Proteomes" id="UP000030746"/>
    </source>
</evidence>
<dbReference type="OMA" id="QFARWFM"/>
<dbReference type="GeneID" id="20241854"/>
<feature type="compositionally biased region" description="Acidic residues" evidence="1">
    <location>
        <begin position="24"/>
        <end position="42"/>
    </location>
</feature>
<evidence type="ECO:0000313" key="5">
    <source>
        <dbReference type="EMBL" id="ESP03181.1"/>
    </source>
</evidence>
<gene>
    <name evidence="5" type="ORF">LOTGIDRAFT_171654</name>
</gene>
<reference evidence="5 6" key="1">
    <citation type="journal article" date="2013" name="Nature">
        <title>Insights into bilaterian evolution from three spiralian genomes.</title>
        <authorList>
            <person name="Simakov O."/>
            <person name="Marletaz F."/>
            <person name="Cho S.J."/>
            <person name="Edsinger-Gonzales E."/>
            <person name="Havlak P."/>
            <person name="Hellsten U."/>
            <person name="Kuo D.H."/>
            <person name="Larsson T."/>
            <person name="Lv J."/>
            <person name="Arendt D."/>
            <person name="Savage R."/>
            <person name="Osoegawa K."/>
            <person name="de Jong P."/>
            <person name="Grimwood J."/>
            <person name="Chapman J.A."/>
            <person name="Shapiro H."/>
            <person name="Aerts A."/>
            <person name="Otillar R.P."/>
            <person name="Terry A.Y."/>
            <person name="Boore J.L."/>
            <person name="Grigoriev I.V."/>
            <person name="Lindberg D.R."/>
            <person name="Seaver E.C."/>
            <person name="Weisblat D.A."/>
            <person name="Putnam N.H."/>
            <person name="Rokhsar D.S."/>
        </authorList>
    </citation>
    <scope>NUCLEOTIDE SEQUENCE [LARGE SCALE GENOMIC DNA]</scope>
</reference>
<dbReference type="InterPro" id="IPR045461">
    <property type="entry name" value="Wolframin_OB_fold"/>
</dbReference>
<dbReference type="PANTHER" id="PTHR13098:SF3">
    <property type="entry name" value="WOLFRAMIN"/>
    <property type="match status" value="1"/>
</dbReference>
<dbReference type="AlphaFoldDB" id="V4B6N2"/>
<dbReference type="Pfam" id="PF19913">
    <property type="entry name" value="WCOB"/>
    <property type="match status" value="1"/>
</dbReference>
<feature type="transmembrane region" description="Helical" evidence="2">
    <location>
        <begin position="268"/>
        <end position="285"/>
    </location>
</feature>
<sequence>MAASNVFSAEQIADIIMEQPSTDESAEESSDTTTIIEDELSDSDFGNPMVSSDSKSSSDGEMKTTPCAPTRALAGGDPRPLLEALANGGFDADIESNDIDHVLEQEGKKIGTEITENDFVKTLSKKIQGTLTLTSDEIEDTTEAYKTATIAQKILRYPKETAGVVTDKALEYLSKEGMKWVVSFIPTNQIYLLILLFIYSYITPKFIFFVIPLFIFFLSYASLVISSMQMFYKRRKQSDAANLAGLLKEYDMTIDIEKTESQYSWNSLTPYFVFFANLPVGIASFSLANKAYIPVSELCVIALFMAVFCFIGLGDSHDKITFFTLFANVLASLPIFFENFPNIPIIKWFVYLISKPLFRVDLSYGFFVNISLPSIAYLIIPVFFIKMSMSHSWQGTYRVLIPHLVCYFWWSIMTSFFPFTTWFGLARATVGYLLMPIILPLSLGAVIIFFLYALIKLVQTELFGKLLVTLGLLLIPIALTQTKAVFGKSADKKYATVKKVIMVSFSLLAILPLLFVRLPALQPDTSPALSWESYRTLCIPIGPVNIAGMQLRCEHFSGTKVSWEGEVVNTQIAKVENIANSVLKNLPNIIADPLKCIYGTHFPECNETTSSHEDFVFCQSIKKLGKTCHVGEHATYIFTLTVKIDQVNLNIEAGNEFKDIILSLNPAIPVSFNATLNGGLGTGAPSLKLLSLKSLDENLTLMMAVEEEDGFYYRAIHEALSFTFNFIWFPIMEYVV</sequence>
<keyword evidence="2" id="KW-0812">Transmembrane</keyword>
<feature type="transmembrane region" description="Helical" evidence="2">
    <location>
        <begin position="320"/>
        <end position="337"/>
    </location>
</feature>
<dbReference type="InterPro" id="IPR026209">
    <property type="entry name" value="Wolframin_fam"/>
</dbReference>
<protein>
    <recommendedName>
        <fullName evidence="7">Wolframin</fullName>
    </recommendedName>
</protein>
<dbReference type="InterPro" id="IPR045400">
    <property type="entry name" value="Wolframin_Cys-rich"/>
</dbReference>
<evidence type="ECO:0000259" key="4">
    <source>
        <dbReference type="Pfam" id="PF20053"/>
    </source>
</evidence>
<dbReference type="GO" id="GO:0055074">
    <property type="term" value="P:calcium ion homeostasis"/>
    <property type="evidence" value="ECO:0007669"/>
    <property type="project" value="TreeGrafter"/>
</dbReference>